<dbReference type="AlphaFoldDB" id="A0A6G1X342"/>
<sequence length="46" mass="5322">MPRICEVCGRVEEVDDQPHPYDILDVCPECTNHLIYPTSSDMELEE</sequence>
<evidence type="ECO:0000313" key="1">
    <source>
        <dbReference type="EMBL" id="MRG85248.1"/>
    </source>
</evidence>
<proteinExistence type="predicted"/>
<evidence type="ECO:0000313" key="2">
    <source>
        <dbReference type="Proteomes" id="UP000480185"/>
    </source>
</evidence>
<organism evidence="1 2">
    <name type="scientific">Salinibacillus xinjiangensis</name>
    <dbReference type="NCBI Taxonomy" id="1229268"/>
    <lineage>
        <taxon>Bacteria</taxon>
        <taxon>Bacillati</taxon>
        <taxon>Bacillota</taxon>
        <taxon>Bacilli</taxon>
        <taxon>Bacillales</taxon>
        <taxon>Bacillaceae</taxon>
        <taxon>Salinibacillus</taxon>
    </lineage>
</organism>
<protein>
    <submittedName>
        <fullName evidence="1">Uncharacterized protein</fullName>
    </submittedName>
</protein>
<dbReference type="RefSeq" id="WP_153727216.1">
    <property type="nucleotide sequence ID" value="NZ_WJNH01000002.1"/>
</dbReference>
<dbReference type="EMBL" id="WJNH01000002">
    <property type="protein sequence ID" value="MRG85248.1"/>
    <property type="molecule type" value="Genomic_DNA"/>
</dbReference>
<reference evidence="1 2" key="1">
    <citation type="submission" date="2019-11" db="EMBL/GenBank/DDBJ databases">
        <authorList>
            <person name="Li J."/>
        </authorList>
    </citation>
    <scope>NUCLEOTIDE SEQUENCE [LARGE SCALE GENOMIC DNA]</scope>
    <source>
        <strain evidence="1 2">J4</strain>
    </source>
</reference>
<name>A0A6G1X342_9BACI</name>
<gene>
    <name evidence="1" type="ORF">GH754_02770</name>
</gene>
<comment type="caution">
    <text evidence="1">The sequence shown here is derived from an EMBL/GenBank/DDBJ whole genome shotgun (WGS) entry which is preliminary data.</text>
</comment>
<accession>A0A6G1X342</accession>
<dbReference type="OrthoDB" id="9800607at2"/>
<keyword evidence="2" id="KW-1185">Reference proteome</keyword>
<dbReference type="Proteomes" id="UP000480185">
    <property type="component" value="Unassembled WGS sequence"/>
</dbReference>